<dbReference type="WBParaSite" id="HPBE_0002477301-mRNA-1">
    <property type="protein sequence ID" value="HPBE_0002477301-mRNA-1"/>
    <property type="gene ID" value="HPBE_0002477301"/>
</dbReference>
<organism evidence="3 4">
    <name type="scientific">Heligmosomoides polygyrus</name>
    <name type="common">Parasitic roundworm</name>
    <dbReference type="NCBI Taxonomy" id="6339"/>
    <lineage>
        <taxon>Eukaryota</taxon>
        <taxon>Metazoa</taxon>
        <taxon>Ecdysozoa</taxon>
        <taxon>Nematoda</taxon>
        <taxon>Chromadorea</taxon>
        <taxon>Rhabditida</taxon>
        <taxon>Rhabditina</taxon>
        <taxon>Rhabditomorpha</taxon>
        <taxon>Strongyloidea</taxon>
        <taxon>Heligmosomidae</taxon>
        <taxon>Heligmosomoides</taxon>
    </lineage>
</organism>
<proteinExistence type="predicted"/>
<reference evidence="4" key="2">
    <citation type="submission" date="2019-09" db="UniProtKB">
        <authorList>
            <consortium name="WormBaseParasite"/>
        </authorList>
    </citation>
    <scope>IDENTIFICATION</scope>
</reference>
<evidence type="ECO:0000256" key="1">
    <source>
        <dbReference type="SAM" id="MobiDB-lite"/>
    </source>
</evidence>
<dbReference type="EMBL" id="UZAH01036833">
    <property type="protein sequence ID" value="VDP47203.1"/>
    <property type="molecule type" value="Genomic_DNA"/>
</dbReference>
<feature type="region of interest" description="Disordered" evidence="1">
    <location>
        <begin position="1"/>
        <end position="28"/>
    </location>
</feature>
<name>A0A183GQ03_HELPZ</name>
<accession>A0A3P8HLK7</accession>
<evidence type="ECO:0000313" key="2">
    <source>
        <dbReference type="EMBL" id="VDP47203.1"/>
    </source>
</evidence>
<dbReference type="AlphaFoldDB" id="A0A183GQ03"/>
<keyword evidence="3" id="KW-1185">Reference proteome</keyword>
<gene>
    <name evidence="2" type="ORF">HPBE_LOCUS24771</name>
</gene>
<accession>A0A183GQ03</accession>
<evidence type="ECO:0000313" key="4">
    <source>
        <dbReference type="WBParaSite" id="HPBE_0002477301-mRNA-1"/>
    </source>
</evidence>
<reference evidence="2 3" key="1">
    <citation type="submission" date="2018-11" db="EMBL/GenBank/DDBJ databases">
        <authorList>
            <consortium name="Pathogen Informatics"/>
        </authorList>
    </citation>
    <scope>NUCLEOTIDE SEQUENCE [LARGE SCALE GENOMIC DNA]</scope>
</reference>
<protein>
    <submittedName>
        <fullName evidence="4">Myb-like domain-containing protein</fullName>
    </submittedName>
</protein>
<evidence type="ECO:0000313" key="3">
    <source>
        <dbReference type="Proteomes" id="UP000050761"/>
    </source>
</evidence>
<dbReference type="Proteomes" id="UP000050761">
    <property type="component" value="Unassembled WGS sequence"/>
</dbReference>
<sequence>MKPSMRRKGRADDRPTASSADLRFKNRPPRLKHVERFSPTRNKWWRLKEKEAAVISRVRLPTVTTVGETWKEAINAIRQASQSELGITKPGRRTVDEQAWLWTSDVKAKVGEKNSL</sequence>
<dbReference type="OrthoDB" id="418748at2759"/>